<dbReference type="PROSITE" id="PS51387">
    <property type="entry name" value="FAD_PCMH"/>
    <property type="match status" value="1"/>
</dbReference>
<feature type="signal peptide" evidence="7">
    <location>
        <begin position="1"/>
        <end position="20"/>
    </location>
</feature>
<feature type="domain" description="FAD-binding PCMH-type" evidence="8">
    <location>
        <begin position="90"/>
        <end position="253"/>
    </location>
</feature>
<keyword evidence="3" id="KW-0285">Flavoprotein</keyword>
<evidence type="ECO:0000313" key="10">
    <source>
        <dbReference type="RefSeq" id="XP_012935846.2"/>
    </source>
</evidence>
<evidence type="ECO:0000256" key="2">
    <source>
        <dbReference type="ARBA" id="ARBA00005466"/>
    </source>
</evidence>
<dbReference type="Pfam" id="PF01565">
    <property type="entry name" value="FAD_binding_4"/>
    <property type="match status" value="1"/>
</dbReference>
<dbReference type="GeneID" id="101856410"/>
<keyword evidence="9" id="KW-1185">Reference proteome</keyword>
<evidence type="ECO:0000256" key="5">
    <source>
        <dbReference type="ARBA" id="ARBA00023002"/>
    </source>
</evidence>
<protein>
    <submittedName>
        <fullName evidence="10">VAO-type flavoprotein oxidase VAO615</fullName>
    </submittedName>
</protein>
<evidence type="ECO:0000256" key="4">
    <source>
        <dbReference type="ARBA" id="ARBA00022827"/>
    </source>
</evidence>
<dbReference type="PANTHER" id="PTHR42973:SF39">
    <property type="entry name" value="FAD-BINDING PCMH-TYPE DOMAIN-CONTAINING PROTEIN"/>
    <property type="match status" value="1"/>
</dbReference>
<evidence type="ECO:0000256" key="1">
    <source>
        <dbReference type="ARBA" id="ARBA00001974"/>
    </source>
</evidence>
<evidence type="ECO:0000313" key="9">
    <source>
        <dbReference type="Proteomes" id="UP000694888"/>
    </source>
</evidence>
<proteinExistence type="inferred from homology"/>
<name>A0ABM0ZW98_APLCA</name>
<accession>A0ABM0ZW98</accession>
<dbReference type="InterPro" id="IPR050416">
    <property type="entry name" value="FAD-linked_Oxidoreductase"/>
</dbReference>
<evidence type="ECO:0000259" key="8">
    <source>
        <dbReference type="PROSITE" id="PS51387"/>
    </source>
</evidence>
<dbReference type="InterPro" id="IPR016169">
    <property type="entry name" value="FAD-bd_PCMH_sub2"/>
</dbReference>
<dbReference type="Gene3D" id="3.30.465.10">
    <property type="match status" value="1"/>
</dbReference>
<sequence length="253" mass="27864">MRPCALVLTLVLTWSTRTMSDPASPKVSHEDGSKKSNRQRKFTPARNFPGMPGFPPQTVFKQLALELKDKVVFPVDESFHVAILRHNLRTIRFPYVVVYVDDAQDIKRVLKLGTDHNLMVTIQSSGHSYIGRSTYDGCIQINLGKMKKRTVNLNSERNEAGEITVESGNSWLEVYTEVDKIQRVVVGGSAHTVAMGGYTQGGGHSPIGRALGLAVDNLLEATLVLVDGRVVTVSEKGQVVQVGWLLAWCECTS</sequence>
<evidence type="ECO:0000256" key="6">
    <source>
        <dbReference type="SAM" id="MobiDB-lite"/>
    </source>
</evidence>
<feature type="region of interest" description="Disordered" evidence="6">
    <location>
        <begin position="19"/>
        <end position="48"/>
    </location>
</feature>
<dbReference type="Proteomes" id="UP000694888">
    <property type="component" value="Unplaced"/>
</dbReference>
<dbReference type="InterPro" id="IPR036318">
    <property type="entry name" value="FAD-bd_PCMH-like_sf"/>
</dbReference>
<evidence type="ECO:0000256" key="7">
    <source>
        <dbReference type="SAM" id="SignalP"/>
    </source>
</evidence>
<keyword evidence="7" id="KW-0732">Signal</keyword>
<dbReference type="PANTHER" id="PTHR42973">
    <property type="entry name" value="BINDING OXIDOREDUCTASE, PUTATIVE (AFU_ORTHOLOGUE AFUA_1G17690)-RELATED"/>
    <property type="match status" value="1"/>
</dbReference>
<gene>
    <name evidence="10" type="primary">LOC101856410</name>
</gene>
<dbReference type="InterPro" id="IPR006093">
    <property type="entry name" value="Oxy_OxRdtase_FAD_BS"/>
</dbReference>
<keyword evidence="4" id="KW-0274">FAD</keyword>
<dbReference type="RefSeq" id="XP_012935846.2">
    <property type="nucleotide sequence ID" value="XM_013080392.2"/>
</dbReference>
<evidence type="ECO:0000256" key="3">
    <source>
        <dbReference type="ARBA" id="ARBA00022630"/>
    </source>
</evidence>
<dbReference type="InterPro" id="IPR016166">
    <property type="entry name" value="FAD-bd_PCMH"/>
</dbReference>
<comment type="cofactor">
    <cofactor evidence="1">
        <name>FAD</name>
        <dbReference type="ChEBI" id="CHEBI:57692"/>
    </cofactor>
</comment>
<dbReference type="PROSITE" id="PS00862">
    <property type="entry name" value="OX2_COVAL_FAD"/>
    <property type="match status" value="1"/>
</dbReference>
<dbReference type="SUPFAM" id="SSF56176">
    <property type="entry name" value="FAD-binding/transporter-associated domain-like"/>
    <property type="match status" value="1"/>
</dbReference>
<reference evidence="10" key="1">
    <citation type="submission" date="2025-08" db="UniProtKB">
        <authorList>
            <consortium name="RefSeq"/>
        </authorList>
    </citation>
    <scope>IDENTIFICATION</scope>
</reference>
<feature type="chain" id="PRO_5046415649" evidence="7">
    <location>
        <begin position="21"/>
        <end position="253"/>
    </location>
</feature>
<comment type="similarity">
    <text evidence="2">Belongs to the oxygen-dependent FAD-linked oxidoreductase family.</text>
</comment>
<organism evidence="9 10">
    <name type="scientific">Aplysia californica</name>
    <name type="common">California sea hare</name>
    <dbReference type="NCBI Taxonomy" id="6500"/>
    <lineage>
        <taxon>Eukaryota</taxon>
        <taxon>Metazoa</taxon>
        <taxon>Spiralia</taxon>
        <taxon>Lophotrochozoa</taxon>
        <taxon>Mollusca</taxon>
        <taxon>Gastropoda</taxon>
        <taxon>Heterobranchia</taxon>
        <taxon>Euthyneura</taxon>
        <taxon>Tectipleura</taxon>
        <taxon>Aplysiida</taxon>
        <taxon>Aplysioidea</taxon>
        <taxon>Aplysiidae</taxon>
        <taxon>Aplysia</taxon>
    </lineage>
</organism>
<dbReference type="InterPro" id="IPR006094">
    <property type="entry name" value="Oxid_FAD_bind_N"/>
</dbReference>
<keyword evidence="5" id="KW-0560">Oxidoreductase</keyword>